<comment type="caution">
    <text evidence="2">The sequence shown here is derived from an EMBL/GenBank/DDBJ whole genome shotgun (WGS) entry which is preliminary data.</text>
</comment>
<protein>
    <submittedName>
        <fullName evidence="2">Uncharacterized protein</fullName>
    </submittedName>
</protein>
<organism evidence="2 3">
    <name type="scientific">Armillaria luteobubalina</name>
    <dbReference type="NCBI Taxonomy" id="153913"/>
    <lineage>
        <taxon>Eukaryota</taxon>
        <taxon>Fungi</taxon>
        <taxon>Dikarya</taxon>
        <taxon>Basidiomycota</taxon>
        <taxon>Agaricomycotina</taxon>
        <taxon>Agaricomycetes</taxon>
        <taxon>Agaricomycetidae</taxon>
        <taxon>Agaricales</taxon>
        <taxon>Marasmiineae</taxon>
        <taxon>Physalacriaceae</taxon>
        <taxon>Armillaria</taxon>
    </lineage>
</organism>
<accession>A0AA39PQK3</accession>
<dbReference type="EMBL" id="JAUEPU010000041">
    <property type="protein sequence ID" value="KAK0488210.1"/>
    <property type="molecule type" value="Genomic_DNA"/>
</dbReference>
<gene>
    <name evidence="2" type="ORF">EDD18DRAFT_1110574</name>
</gene>
<reference evidence="2" key="1">
    <citation type="submission" date="2023-06" db="EMBL/GenBank/DDBJ databases">
        <authorList>
            <consortium name="Lawrence Berkeley National Laboratory"/>
            <person name="Ahrendt S."/>
            <person name="Sahu N."/>
            <person name="Indic B."/>
            <person name="Wong-Bajracharya J."/>
            <person name="Merenyi Z."/>
            <person name="Ke H.-M."/>
            <person name="Monk M."/>
            <person name="Kocsube S."/>
            <person name="Drula E."/>
            <person name="Lipzen A."/>
            <person name="Balint B."/>
            <person name="Henrissat B."/>
            <person name="Andreopoulos B."/>
            <person name="Martin F.M."/>
            <person name="Harder C.B."/>
            <person name="Rigling D."/>
            <person name="Ford K.L."/>
            <person name="Foster G.D."/>
            <person name="Pangilinan J."/>
            <person name="Papanicolaou A."/>
            <person name="Barry K."/>
            <person name="LaButti K."/>
            <person name="Viragh M."/>
            <person name="Koriabine M."/>
            <person name="Yan M."/>
            <person name="Riley R."/>
            <person name="Champramary S."/>
            <person name="Plett K.L."/>
            <person name="Tsai I.J."/>
            <person name="Slot J."/>
            <person name="Sipos G."/>
            <person name="Plett J."/>
            <person name="Nagy L.G."/>
            <person name="Grigoriev I.V."/>
        </authorList>
    </citation>
    <scope>NUCLEOTIDE SEQUENCE</scope>
    <source>
        <strain evidence="2">HWK02</strain>
    </source>
</reference>
<keyword evidence="3" id="KW-1185">Reference proteome</keyword>
<proteinExistence type="predicted"/>
<evidence type="ECO:0000256" key="1">
    <source>
        <dbReference type="SAM" id="MobiDB-lite"/>
    </source>
</evidence>
<evidence type="ECO:0000313" key="2">
    <source>
        <dbReference type="EMBL" id="KAK0488210.1"/>
    </source>
</evidence>
<dbReference type="AlphaFoldDB" id="A0AA39PQK3"/>
<sequence length="131" mass="15283">MSKNTSIHTDTPITDSQQSNTEAHSPGIVPMHLRIRSQPMLHLPTLPGHMEKYLLHDQFDDYVVPLFAEWERTYPADPQDDLFAEEVIDTNKLQRKVHGFFCSHNHDQLTLIQNILQMFCMVLSEEWAREP</sequence>
<feature type="region of interest" description="Disordered" evidence="1">
    <location>
        <begin position="1"/>
        <end position="25"/>
    </location>
</feature>
<name>A0AA39PQK3_9AGAR</name>
<dbReference type="Proteomes" id="UP001175228">
    <property type="component" value="Unassembled WGS sequence"/>
</dbReference>
<feature type="compositionally biased region" description="Polar residues" evidence="1">
    <location>
        <begin position="1"/>
        <end position="23"/>
    </location>
</feature>
<evidence type="ECO:0000313" key="3">
    <source>
        <dbReference type="Proteomes" id="UP001175228"/>
    </source>
</evidence>